<evidence type="ECO:0000256" key="3">
    <source>
        <dbReference type="ARBA" id="ARBA00022676"/>
    </source>
</evidence>
<protein>
    <submittedName>
        <fullName evidence="10">Glycosyl transferase</fullName>
    </submittedName>
</protein>
<dbReference type="KEGG" id="mbas:ALGA_1725"/>
<dbReference type="InterPro" id="IPR038731">
    <property type="entry name" value="RgtA/B/C-like"/>
</dbReference>
<keyword evidence="4 10" id="KW-0808">Transferase</keyword>
<keyword evidence="5 8" id="KW-0812">Transmembrane</keyword>
<keyword evidence="3" id="KW-0328">Glycosyltransferase</keyword>
<dbReference type="InterPro" id="IPR050297">
    <property type="entry name" value="LipidA_mod_glycosyltrf_83"/>
</dbReference>
<feature type="transmembrane region" description="Helical" evidence="8">
    <location>
        <begin position="217"/>
        <end position="240"/>
    </location>
</feature>
<dbReference type="OrthoDB" id="8353433at2"/>
<evidence type="ECO:0000256" key="2">
    <source>
        <dbReference type="ARBA" id="ARBA00022475"/>
    </source>
</evidence>
<keyword evidence="11" id="KW-1185">Reference proteome</keyword>
<evidence type="ECO:0000256" key="1">
    <source>
        <dbReference type="ARBA" id="ARBA00004651"/>
    </source>
</evidence>
<feature type="transmembrane region" description="Helical" evidence="8">
    <location>
        <begin position="142"/>
        <end position="161"/>
    </location>
</feature>
<dbReference type="GO" id="GO:0005886">
    <property type="term" value="C:plasma membrane"/>
    <property type="evidence" value="ECO:0007669"/>
    <property type="project" value="UniProtKB-SubCell"/>
</dbReference>
<keyword evidence="2" id="KW-1003">Cell membrane</keyword>
<dbReference type="PANTHER" id="PTHR33908">
    <property type="entry name" value="MANNOSYLTRANSFERASE YKCB-RELATED"/>
    <property type="match status" value="1"/>
</dbReference>
<comment type="subcellular location">
    <subcellularLocation>
        <location evidence="1">Cell membrane</location>
        <topology evidence="1">Multi-pass membrane protein</topology>
    </subcellularLocation>
</comment>
<feature type="transmembrane region" description="Helical" evidence="8">
    <location>
        <begin position="12"/>
        <end position="35"/>
    </location>
</feature>
<dbReference type="PANTHER" id="PTHR33908:SF3">
    <property type="entry name" value="UNDECAPRENYL PHOSPHATE-ALPHA-4-AMINO-4-DEOXY-L-ARABINOSE ARABINOSYL TRANSFERASE"/>
    <property type="match status" value="1"/>
</dbReference>
<feature type="transmembrane region" description="Helical" evidence="8">
    <location>
        <begin position="263"/>
        <end position="288"/>
    </location>
</feature>
<evidence type="ECO:0000256" key="5">
    <source>
        <dbReference type="ARBA" id="ARBA00022692"/>
    </source>
</evidence>
<dbReference type="Proteomes" id="UP000218267">
    <property type="component" value="Chromosome"/>
</dbReference>
<reference evidence="11" key="2">
    <citation type="journal article" date="2020" name="Antonie Van Leeuwenhoek">
        <title>Labilibaculum antarcticum sp. nov., a novel facultative anaerobic, psychrotorelant bacterium isolated from marine sediment of Antarctica.</title>
        <authorList>
            <person name="Watanabe M."/>
            <person name="Kojima H."/>
            <person name="Fukui M."/>
        </authorList>
    </citation>
    <scope>NUCLEOTIDE SEQUENCE [LARGE SCALE GENOMIC DNA]</scope>
    <source>
        <strain evidence="11">SPP2</strain>
    </source>
</reference>
<keyword evidence="7 8" id="KW-0472">Membrane</keyword>
<name>A0A1Y1CI95_9BACT</name>
<evidence type="ECO:0000256" key="4">
    <source>
        <dbReference type="ARBA" id="ARBA00022679"/>
    </source>
</evidence>
<accession>A0A1Y1CI95</accession>
<evidence type="ECO:0000313" key="11">
    <source>
        <dbReference type="Proteomes" id="UP000218267"/>
    </source>
</evidence>
<dbReference type="AlphaFoldDB" id="A0A1Y1CI95"/>
<dbReference type="GO" id="GO:0009103">
    <property type="term" value="P:lipopolysaccharide biosynthetic process"/>
    <property type="evidence" value="ECO:0007669"/>
    <property type="project" value="UniProtKB-ARBA"/>
</dbReference>
<feature type="transmembrane region" description="Helical" evidence="8">
    <location>
        <begin position="118"/>
        <end position="136"/>
    </location>
</feature>
<evidence type="ECO:0000259" key="9">
    <source>
        <dbReference type="Pfam" id="PF13231"/>
    </source>
</evidence>
<feature type="transmembrane region" description="Helical" evidence="8">
    <location>
        <begin position="300"/>
        <end position="316"/>
    </location>
</feature>
<feature type="transmembrane region" description="Helical" evidence="8">
    <location>
        <begin position="356"/>
        <end position="380"/>
    </location>
</feature>
<feature type="transmembrane region" description="Helical" evidence="8">
    <location>
        <begin position="386"/>
        <end position="406"/>
    </location>
</feature>
<keyword evidence="6 8" id="KW-1133">Transmembrane helix</keyword>
<feature type="transmembrane region" description="Helical" evidence="8">
    <location>
        <begin position="189"/>
        <end position="205"/>
    </location>
</feature>
<dbReference type="GO" id="GO:0010041">
    <property type="term" value="P:response to iron(III) ion"/>
    <property type="evidence" value="ECO:0007669"/>
    <property type="project" value="TreeGrafter"/>
</dbReference>
<dbReference type="GO" id="GO:0016763">
    <property type="term" value="F:pentosyltransferase activity"/>
    <property type="evidence" value="ECO:0007669"/>
    <property type="project" value="TreeGrafter"/>
</dbReference>
<reference evidence="10 11" key="1">
    <citation type="journal article" date="2018" name="Mar. Genomics">
        <title>Complete genome sequence of Marinifilaceae bacterium strain SPP2, isolated from the Antarctic marine sediment.</title>
        <authorList>
            <person name="Watanabe M."/>
            <person name="Kojima H."/>
            <person name="Fukui M."/>
        </authorList>
    </citation>
    <scope>NUCLEOTIDE SEQUENCE [LARGE SCALE GENOMIC DNA]</scope>
    <source>
        <strain evidence="10 11">SPP2</strain>
    </source>
</reference>
<evidence type="ECO:0000313" key="10">
    <source>
        <dbReference type="EMBL" id="BAX80099.1"/>
    </source>
</evidence>
<feature type="transmembrane region" description="Helical" evidence="8">
    <location>
        <begin position="413"/>
        <end position="433"/>
    </location>
</feature>
<sequence length="554" mass="64194">MIQRHLFENKTSVHLIFLFLVCYFAFFFANSSFFVNIMEARNFVTAREMIEKGNWLVPTMNGELRIAKPPLPTWITAMFGAWFGLENLSILRFPSAIMASVMVLFMYLFTLEQSKNRISALTNSLILATSFYVLFMGRNGTWDIYCHSFMLGAIWLLYKAWQTESNNWKYFTGIGVLWGLSFLSKGPVAFFAVLIPFLIAYAWVYDGKVILKKWKPLVLALFIFALISFWWPIFISLAHADAASAIAKLESGSWMNRHVRPFYYYWNFPIQSGIWTLVIATALLFPYAFKQFEAKKEYKFALIWTLSAVVLLSLIPEKKDRYLLPVLLPSALLAGQFIQHLHQVFKKKTAQKWDHILFGVNLGLIALVAFALPIVIYFFFYQDNQISLSVFILFSILSESVLVLLLQAWKNRNALNLVVGMVFLMILAEIFIIPNTQSILNNNPDFKDIRGVRSIEAIKDLNLYSAGEEGFRIELVWEVGREVHEWNLTESPSLPEHQPFVVFSTTPPIEILPKNLQEKVNIEVLDFYDYNRYSKGRHRNKTYFQKYVSIISPK</sequence>
<feature type="domain" description="Glycosyltransferase RgtA/B/C/D-like" evidence="9">
    <location>
        <begin position="68"/>
        <end position="231"/>
    </location>
</feature>
<gene>
    <name evidence="10" type="ORF">ALGA_1725</name>
</gene>
<dbReference type="Pfam" id="PF13231">
    <property type="entry name" value="PMT_2"/>
    <property type="match status" value="1"/>
</dbReference>
<organism evidence="10 11">
    <name type="scientific">Labilibaculum antarcticum</name>
    <dbReference type="NCBI Taxonomy" id="1717717"/>
    <lineage>
        <taxon>Bacteria</taxon>
        <taxon>Pseudomonadati</taxon>
        <taxon>Bacteroidota</taxon>
        <taxon>Bacteroidia</taxon>
        <taxon>Marinilabiliales</taxon>
        <taxon>Marinifilaceae</taxon>
        <taxon>Labilibaculum</taxon>
    </lineage>
</organism>
<evidence type="ECO:0000256" key="6">
    <source>
        <dbReference type="ARBA" id="ARBA00022989"/>
    </source>
</evidence>
<feature type="transmembrane region" description="Helical" evidence="8">
    <location>
        <begin position="322"/>
        <end position="344"/>
    </location>
</feature>
<evidence type="ECO:0000256" key="7">
    <source>
        <dbReference type="ARBA" id="ARBA00023136"/>
    </source>
</evidence>
<dbReference type="RefSeq" id="WP_096428973.1">
    <property type="nucleotide sequence ID" value="NZ_AP018042.1"/>
</dbReference>
<proteinExistence type="predicted"/>
<dbReference type="EMBL" id="AP018042">
    <property type="protein sequence ID" value="BAX80099.1"/>
    <property type="molecule type" value="Genomic_DNA"/>
</dbReference>
<feature type="transmembrane region" description="Helical" evidence="8">
    <location>
        <begin position="90"/>
        <end position="111"/>
    </location>
</feature>
<evidence type="ECO:0000256" key="8">
    <source>
        <dbReference type="SAM" id="Phobius"/>
    </source>
</evidence>